<accession>A0A6J5UNF4</accession>
<sequence length="71" mass="8165">MWEEIVFILGNSIQQRNYPLSKRASPTAVHLLPIKDMNVQRTGEEKKKGGVLQKTVRRQKSGEKTKRLLGF</sequence>
<evidence type="ECO:0000256" key="1">
    <source>
        <dbReference type="SAM" id="MobiDB-lite"/>
    </source>
</evidence>
<feature type="compositionally biased region" description="Basic and acidic residues" evidence="1">
    <location>
        <begin position="60"/>
        <end position="71"/>
    </location>
</feature>
<protein>
    <submittedName>
        <fullName evidence="2">Uncharacterized protein</fullName>
    </submittedName>
</protein>
<dbReference type="EMBL" id="CAEKDK010000004">
    <property type="protein sequence ID" value="CAB4278100.1"/>
    <property type="molecule type" value="Genomic_DNA"/>
</dbReference>
<evidence type="ECO:0000313" key="2">
    <source>
        <dbReference type="EMBL" id="CAB4278100.1"/>
    </source>
</evidence>
<gene>
    <name evidence="2" type="ORF">CURHAP_LOCUS28347</name>
</gene>
<name>A0A6J5UNF4_PRUAR</name>
<dbReference type="Proteomes" id="UP000507222">
    <property type="component" value="Unassembled WGS sequence"/>
</dbReference>
<evidence type="ECO:0000313" key="3">
    <source>
        <dbReference type="Proteomes" id="UP000507222"/>
    </source>
</evidence>
<organism evidence="2 3">
    <name type="scientific">Prunus armeniaca</name>
    <name type="common">Apricot</name>
    <name type="synonym">Armeniaca vulgaris</name>
    <dbReference type="NCBI Taxonomy" id="36596"/>
    <lineage>
        <taxon>Eukaryota</taxon>
        <taxon>Viridiplantae</taxon>
        <taxon>Streptophyta</taxon>
        <taxon>Embryophyta</taxon>
        <taxon>Tracheophyta</taxon>
        <taxon>Spermatophyta</taxon>
        <taxon>Magnoliopsida</taxon>
        <taxon>eudicotyledons</taxon>
        <taxon>Gunneridae</taxon>
        <taxon>Pentapetalae</taxon>
        <taxon>rosids</taxon>
        <taxon>fabids</taxon>
        <taxon>Rosales</taxon>
        <taxon>Rosaceae</taxon>
        <taxon>Amygdaloideae</taxon>
        <taxon>Amygdaleae</taxon>
        <taxon>Prunus</taxon>
    </lineage>
</organism>
<proteinExistence type="predicted"/>
<feature type="region of interest" description="Disordered" evidence="1">
    <location>
        <begin position="42"/>
        <end position="71"/>
    </location>
</feature>
<dbReference type="AlphaFoldDB" id="A0A6J5UNF4"/>
<reference evidence="2 3" key="1">
    <citation type="submission" date="2020-05" db="EMBL/GenBank/DDBJ databases">
        <authorList>
            <person name="Campoy J."/>
            <person name="Schneeberger K."/>
            <person name="Spophaly S."/>
        </authorList>
    </citation>
    <scope>NUCLEOTIDE SEQUENCE [LARGE SCALE GENOMIC DNA]</scope>
    <source>
        <strain evidence="2">PruArmRojPasFocal</strain>
    </source>
</reference>